<keyword evidence="1" id="KW-1133">Transmembrane helix</keyword>
<dbReference type="Proteomes" id="UP001201812">
    <property type="component" value="Unassembled WGS sequence"/>
</dbReference>
<keyword evidence="3" id="KW-1185">Reference proteome</keyword>
<evidence type="ECO:0000313" key="3">
    <source>
        <dbReference type="Proteomes" id="UP001201812"/>
    </source>
</evidence>
<feature type="transmembrane region" description="Helical" evidence="1">
    <location>
        <begin position="122"/>
        <end position="146"/>
    </location>
</feature>
<name>A0AAD4MUE7_9BILA</name>
<feature type="transmembrane region" description="Helical" evidence="1">
    <location>
        <begin position="61"/>
        <end position="81"/>
    </location>
</feature>
<feature type="transmembrane region" description="Helical" evidence="1">
    <location>
        <begin position="12"/>
        <end position="31"/>
    </location>
</feature>
<feature type="transmembrane region" description="Helical" evidence="1">
    <location>
        <begin position="93"/>
        <end position="116"/>
    </location>
</feature>
<keyword evidence="1" id="KW-0472">Membrane</keyword>
<accession>A0AAD4MUE7</accession>
<comment type="caution">
    <text evidence="2">The sequence shown here is derived from an EMBL/GenBank/DDBJ whole genome shotgun (WGS) entry which is preliminary data.</text>
</comment>
<gene>
    <name evidence="2" type="ORF">DdX_14595</name>
</gene>
<protein>
    <submittedName>
        <fullName evidence="2">Uncharacterized protein</fullName>
    </submittedName>
</protein>
<reference evidence="2" key="1">
    <citation type="submission" date="2022-01" db="EMBL/GenBank/DDBJ databases">
        <title>Genome Sequence Resource for Two Populations of Ditylenchus destructor, the Migratory Endoparasitic Phytonematode.</title>
        <authorList>
            <person name="Zhang H."/>
            <person name="Lin R."/>
            <person name="Xie B."/>
        </authorList>
    </citation>
    <scope>NUCLEOTIDE SEQUENCE</scope>
    <source>
        <strain evidence="2">BazhouSP</strain>
    </source>
</reference>
<dbReference type="EMBL" id="JAKKPZ010000074">
    <property type="protein sequence ID" value="KAI1703976.1"/>
    <property type="molecule type" value="Genomic_DNA"/>
</dbReference>
<evidence type="ECO:0000256" key="1">
    <source>
        <dbReference type="SAM" id="Phobius"/>
    </source>
</evidence>
<keyword evidence="1" id="KW-0812">Transmembrane</keyword>
<evidence type="ECO:0000313" key="2">
    <source>
        <dbReference type="EMBL" id="KAI1703976.1"/>
    </source>
</evidence>
<organism evidence="2 3">
    <name type="scientific">Ditylenchus destructor</name>
    <dbReference type="NCBI Taxonomy" id="166010"/>
    <lineage>
        <taxon>Eukaryota</taxon>
        <taxon>Metazoa</taxon>
        <taxon>Ecdysozoa</taxon>
        <taxon>Nematoda</taxon>
        <taxon>Chromadorea</taxon>
        <taxon>Rhabditida</taxon>
        <taxon>Tylenchina</taxon>
        <taxon>Tylenchomorpha</taxon>
        <taxon>Sphaerularioidea</taxon>
        <taxon>Anguinidae</taxon>
        <taxon>Anguininae</taxon>
        <taxon>Ditylenchus</taxon>
    </lineage>
</organism>
<proteinExistence type="predicted"/>
<dbReference type="AlphaFoldDB" id="A0AAD4MUE7"/>
<sequence length="177" mass="20241">MHYNSRIAKWFPWFTVACFILAIVFVAFNVLREIPLDVEKVHNCQVISCVTVKYHLLEHNYAKFGIGGLNVLGSCYLIFAIKRNNSEKLKNDVVKFTITMDIFLDVIPTIASFRFLTIFMPSVYIGPLISSLVFLNVAVCSVYYSWRLTRKTNGLWIKICRVQQVSPTITTSITTST</sequence>